<proteinExistence type="predicted"/>
<feature type="domain" description="HTH deoR-type" evidence="4">
    <location>
        <begin position="5"/>
        <end position="60"/>
    </location>
</feature>
<keyword evidence="6" id="KW-1185">Reference proteome</keyword>
<gene>
    <name evidence="5" type="ORF">ACFSUF_14255</name>
</gene>
<dbReference type="PRINTS" id="PR00037">
    <property type="entry name" value="HTHLACR"/>
</dbReference>
<keyword evidence="1" id="KW-0805">Transcription regulation</keyword>
<evidence type="ECO:0000256" key="1">
    <source>
        <dbReference type="ARBA" id="ARBA00023015"/>
    </source>
</evidence>
<keyword evidence="2 5" id="KW-0238">DNA-binding</keyword>
<dbReference type="SUPFAM" id="SSF100950">
    <property type="entry name" value="NagB/RpiA/CoA transferase-like"/>
    <property type="match status" value="1"/>
</dbReference>
<dbReference type="EMBL" id="JBHUME010000008">
    <property type="protein sequence ID" value="MFD2613591.1"/>
    <property type="molecule type" value="Genomic_DNA"/>
</dbReference>
<dbReference type="RefSeq" id="WP_377603617.1">
    <property type="nucleotide sequence ID" value="NZ_JBHUME010000008.1"/>
</dbReference>
<evidence type="ECO:0000313" key="6">
    <source>
        <dbReference type="Proteomes" id="UP001597541"/>
    </source>
</evidence>
<keyword evidence="3" id="KW-0804">Transcription</keyword>
<dbReference type="InterPro" id="IPR050313">
    <property type="entry name" value="Carb_Metab_HTH_regulators"/>
</dbReference>
<sequence>MNVTYNERQLQLLHMLEREGEAKVSELKSHFGVTEMTIRRDLERLEQSGSVRRIFGGAIYLGRDITLKERAGMLLEEKIRIGKHAASLIRSGDSIFIDGGTTAYQIARHVPEGIGVTVVTNALNVAHELSDKKITTIVTGGLIQEATSTLVGPHASATLSGMAFNRAFLGATGVSARHGFSNSNIYEAEIKRTAIMQANETVVVLDHSKFGASELFSFAELKAAARIVTDRGPDEELHQACLEAEVEIMVCP</sequence>
<dbReference type="SMART" id="SM01134">
    <property type="entry name" value="DeoRC"/>
    <property type="match status" value="1"/>
</dbReference>
<dbReference type="SUPFAM" id="SSF46785">
    <property type="entry name" value="Winged helix' DNA-binding domain"/>
    <property type="match status" value="1"/>
</dbReference>
<dbReference type="Pfam" id="PF08220">
    <property type="entry name" value="HTH_DeoR"/>
    <property type="match status" value="1"/>
</dbReference>
<dbReference type="InterPro" id="IPR014036">
    <property type="entry name" value="DeoR-like_C"/>
</dbReference>
<evidence type="ECO:0000259" key="4">
    <source>
        <dbReference type="PROSITE" id="PS51000"/>
    </source>
</evidence>
<protein>
    <submittedName>
        <fullName evidence="5">DeoR/GlpR family DNA-binding transcription regulator</fullName>
    </submittedName>
</protein>
<accession>A0ABW5PFT8</accession>
<evidence type="ECO:0000256" key="2">
    <source>
        <dbReference type="ARBA" id="ARBA00023125"/>
    </source>
</evidence>
<reference evidence="6" key="1">
    <citation type="journal article" date="2019" name="Int. J. Syst. Evol. Microbiol.">
        <title>The Global Catalogue of Microorganisms (GCM) 10K type strain sequencing project: providing services to taxonomists for standard genome sequencing and annotation.</title>
        <authorList>
            <consortium name="The Broad Institute Genomics Platform"/>
            <consortium name="The Broad Institute Genome Sequencing Center for Infectious Disease"/>
            <person name="Wu L."/>
            <person name="Ma J."/>
        </authorList>
    </citation>
    <scope>NUCLEOTIDE SEQUENCE [LARGE SCALE GENOMIC DNA]</scope>
    <source>
        <strain evidence="6">KCTC 3950</strain>
    </source>
</reference>
<dbReference type="SMART" id="SM00420">
    <property type="entry name" value="HTH_DEOR"/>
    <property type="match status" value="1"/>
</dbReference>
<dbReference type="InterPro" id="IPR001034">
    <property type="entry name" value="DeoR_HTH"/>
</dbReference>
<evidence type="ECO:0000313" key="5">
    <source>
        <dbReference type="EMBL" id="MFD2613591.1"/>
    </source>
</evidence>
<dbReference type="Pfam" id="PF00455">
    <property type="entry name" value="DeoRC"/>
    <property type="match status" value="1"/>
</dbReference>
<dbReference type="PANTHER" id="PTHR30363">
    <property type="entry name" value="HTH-TYPE TRANSCRIPTIONAL REGULATOR SRLR-RELATED"/>
    <property type="match status" value="1"/>
</dbReference>
<comment type="caution">
    <text evidence="5">The sequence shown here is derived from an EMBL/GenBank/DDBJ whole genome shotgun (WGS) entry which is preliminary data.</text>
</comment>
<dbReference type="PROSITE" id="PS51000">
    <property type="entry name" value="HTH_DEOR_2"/>
    <property type="match status" value="1"/>
</dbReference>
<organism evidence="5 6">
    <name type="scientific">Paenibacillus gansuensis</name>
    <dbReference type="NCBI Taxonomy" id="306542"/>
    <lineage>
        <taxon>Bacteria</taxon>
        <taxon>Bacillati</taxon>
        <taxon>Bacillota</taxon>
        <taxon>Bacilli</taxon>
        <taxon>Bacillales</taxon>
        <taxon>Paenibacillaceae</taxon>
        <taxon>Paenibacillus</taxon>
    </lineage>
</organism>
<dbReference type="InterPro" id="IPR018356">
    <property type="entry name" value="Tscrpt_reg_HTH_DeoR_CS"/>
</dbReference>
<dbReference type="Gene3D" id="1.10.10.10">
    <property type="entry name" value="Winged helix-like DNA-binding domain superfamily/Winged helix DNA-binding domain"/>
    <property type="match status" value="1"/>
</dbReference>
<dbReference type="InterPro" id="IPR036388">
    <property type="entry name" value="WH-like_DNA-bd_sf"/>
</dbReference>
<dbReference type="GO" id="GO:0003677">
    <property type="term" value="F:DNA binding"/>
    <property type="evidence" value="ECO:0007669"/>
    <property type="project" value="UniProtKB-KW"/>
</dbReference>
<dbReference type="PROSITE" id="PS00894">
    <property type="entry name" value="HTH_DEOR_1"/>
    <property type="match status" value="1"/>
</dbReference>
<name>A0ABW5PFT8_9BACL</name>
<dbReference type="Gene3D" id="3.40.50.1360">
    <property type="match status" value="1"/>
</dbReference>
<dbReference type="Proteomes" id="UP001597541">
    <property type="component" value="Unassembled WGS sequence"/>
</dbReference>
<dbReference type="InterPro" id="IPR037171">
    <property type="entry name" value="NagB/RpiA_transferase-like"/>
</dbReference>
<dbReference type="PANTHER" id="PTHR30363:SF44">
    <property type="entry name" value="AGA OPERON TRANSCRIPTIONAL REPRESSOR-RELATED"/>
    <property type="match status" value="1"/>
</dbReference>
<dbReference type="InterPro" id="IPR036390">
    <property type="entry name" value="WH_DNA-bd_sf"/>
</dbReference>
<evidence type="ECO:0000256" key="3">
    <source>
        <dbReference type="ARBA" id="ARBA00023163"/>
    </source>
</evidence>